<organism evidence="1 2">
    <name type="scientific">Streptomyces microflavus</name>
    <name type="common">Streptomyces lipmanii</name>
    <dbReference type="NCBI Taxonomy" id="1919"/>
    <lineage>
        <taxon>Bacteria</taxon>
        <taxon>Bacillati</taxon>
        <taxon>Actinomycetota</taxon>
        <taxon>Actinomycetes</taxon>
        <taxon>Kitasatosporales</taxon>
        <taxon>Streptomycetaceae</taxon>
        <taxon>Streptomyces</taxon>
    </lineage>
</organism>
<sequence>MVAAGTDETLVVAEFVSGVYSWVSLQKGKGQRHGQPRDWAREGDRQCRSCPAEAGGEAALLPASTPSRKAPASPGLAAVAGAALARVAD</sequence>
<evidence type="ECO:0000313" key="1">
    <source>
        <dbReference type="EMBL" id="GFN02139.1"/>
    </source>
</evidence>
<dbReference type="AlphaFoldDB" id="A0A7J0CI97"/>
<reference evidence="1 2" key="1">
    <citation type="submission" date="2020-05" db="EMBL/GenBank/DDBJ databases">
        <title>Whole genome shotgun sequence of Streptomyces microflavus NBRC 13062.</title>
        <authorList>
            <person name="Komaki H."/>
            <person name="Tamura T."/>
        </authorList>
    </citation>
    <scope>NUCLEOTIDE SEQUENCE [LARGE SCALE GENOMIC DNA]</scope>
    <source>
        <strain evidence="1 2">NBRC 13062</strain>
    </source>
</reference>
<proteinExistence type="predicted"/>
<comment type="caution">
    <text evidence="1">The sequence shown here is derived from an EMBL/GenBank/DDBJ whole genome shotgun (WGS) entry which is preliminary data.</text>
</comment>
<protein>
    <submittedName>
        <fullName evidence="1">Uncharacterized protein</fullName>
    </submittedName>
</protein>
<accession>A0A7J0CI97</accession>
<name>A0A7J0CI97_STRMI</name>
<evidence type="ECO:0000313" key="2">
    <source>
        <dbReference type="Proteomes" id="UP000498740"/>
    </source>
</evidence>
<dbReference type="Proteomes" id="UP000498740">
    <property type="component" value="Unassembled WGS sequence"/>
</dbReference>
<dbReference type="EMBL" id="BLWD01000001">
    <property type="protein sequence ID" value="GFN02139.1"/>
    <property type="molecule type" value="Genomic_DNA"/>
</dbReference>
<gene>
    <name evidence="1" type="ORF">Smic_06950</name>
</gene>